<protein>
    <submittedName>
        <fullName evidence="4">MAB_1171c family putative transporter</fullName>
    </submittedName>
</protein>
<keyword evidence="2" id="KW-1133">Transmembrane helix</keyword>
<keyword evidence="5" id="KW-1185">Reference proteome</keyword>
<organism evidence="4 5">
    <name type="scientific">Kutzneria chonburiensis</name>
    <dbReference type="NCBI Taxonomy" id="1483604"/>
    <lineage>
        <taxon>Bacteria</taxon>
        <taxon>Bacillati</taxon>
        <taxon>Actinomycetota</taxon>
        <taxon>Actinomycetes</taxon>
        <taxon>Pseudonocardiales</taxon>
        <taxon>Pseudonocardiaceae</taxon>
        <taxon>Kutzneria</taxon>
    </lineage>
</organism>
<comment type="caution">
    <text evidence="4">The sequence shown here is derived from an EMBL/GenBank/DDBJ whole genome shotgun (WGS) entry which is preliminary data.</text>
</comment>
<feature type="transmembrane region" description="Helical" evidence="2">
    <location>
        <begin position="68"/>
        <end position="91"/>
    </location>
</feature>
<accession>A0ABV6N8K2</accession>
<gene>
    <name evidence="4" type="ORF">ACFFH7_42780</name>
</gene>
<evidence type="ECO:0000256" key="1">
    <source>
        <dbReference type="SAM" id="MobiDB-lite"/>
    </source>
</evidence>
<dbReference type="RefSeq" id="WP_273937860.1">
    <property type="nucleotide sequence ID" value="NZ_CP097263.1"/>
</dbReference>
<keyword evidence="2" id="KW-0812">Transmembrane</keyword>
<evidence type="ECO:0000313" key="4">
    <source>
        <dbReference type="EMBL" id="MFC0548296.1"/>
    </source>
</evidence>
<keyword evidence="2" id="KW-0472">Membrane</keyword>
<sequence>MIYAVLEWTCTIVALIAFSYRWITVFRSDHNPAQVALTVYFLFSFLSFFVGLDAISGYLAAFFNTPNITIILSHGAVIVLTAAQQVALIYWAQPPETARRTAARRCAVFGLVLVAMIIVFFWVQPTHRDGTSATSSLLNMTNKYFAAYLILFTVAAAVGQVVTLRMAWGYSKVTDRAWLRRSMITLAAGALCILVYSAMRLAEIVGTNLGADMTPWNPIEWLAGDIGSLLEVLGLTAPGWGPVLSAARRWLVNYVRYQRLRPLWEALHRATPDIALEAPRSRLADLVLVRNLDHLLYRRVIEILDGRRSLRPYLEPVGSESAADDYAREAAQVRRALRIKGEGRPPLGEPAPDQTLLPDGSLTNEVKRLAALATAFRRTTTAATVGDEPVEDSGHGSANGDRLTDRS</sequence>
<feature type="region of interest" description="Disordered" evidence="1">
    <location>
        <begin position="339"/>
        <end position="360"/>
    </location>
</feature>
<dbReference type="EMBL" id="JBHLUD010000015">
    <property type="protein sequence ID" value="MFC0548296.1"/>
    <property type="molecule type" value="Genomic_DNA"/>
</dbReference>
<feature type="transmembrane region" description="Helical" evidence="2">
    <location>
        <begin position="144"/>
        <end position="166"/>
    </location>
</feature>
<evidence type="ECO:0000313" key="5">
    <source>
        <dbReference type="Proteomes" id="UP001589810"/>
    </source>
</evidence>
<feature type="transmembrane region" description="Helical" evidence="2">
    <location>
        <begin position="6"/>
        <end position="23"/>
    </location>
</feature>
<feature type="transmembrane region" description="Helical" evidence="2">
    <location>
        <begin position="35"/>
        <end position="62"/>
    </location>
</feature>
<evidence type="ECO:0000259" key="3">
    <source>
        <dbReference type="Pfam" id="PF20182"/>
    </source>
</evidence>
<evidence type="ECO:0000256" key="2">
    <source>
        <dbReference type="SAM" id="Phobius"/>
    </source>
</evidence>
<dbReference type="InterPro" id="IPR046675">
    <property type="entry name" value="DUF6545"/>
</dbReference>
<dbReference type="InterPro" id="IPR050039">
    <property type="entry name" value="MAB_1171c-like"/>
</dbReference>
<feature type="domain" description="DUF6545" evidence="3">
    <location>
        <begin position="249"/>
        <end position="377"/>
    </location>
</feature>
<feature type="region of interest" description="Disordered" evidence="1">
    <location>
        <begin position="380"/>
        <end position="407"/>
    </location>
</feature>
<dbReference type="Pfam" id="PF20182">
    <property type="entry name" value="DUF6545"/>
    <property type="match status" value="1"/>
</dbReference>
<name>A0ABV6N8K2_9PSEU</name>
<dbReference type="Proteomes" id="UP001589810">
    <property type="component" value="Unassembled WGS sequence"/>
</dbReference>
<reference evidence="4 5" key="1">
    <citation type="submission" date="2024-09" db="EMBL/GenBank/DDBJ databases">
        <authorList>
            <person name="Sun Q."/>
            <person name="Mori K."/>
        </authorList>
    </citation>
    <scope>NUCLEOTIDE SEQUENCE [LARGE SCALE GENOMIC DNA]</scope>
    <source>
        <strain evidence="4 5">TBRC 1432</strain>
    </source>
</reference>
<feature type="transmembrane region" description="Helical" evidence="2">
    <location>
        <begin position="103"/>
        <end position="124"/>
    </location>
</feature>
<dbReference type="NCBIfam" id="NF042915">
    <property type="entry name" value="MAB_1171c_fam"/>
    <property type="match status" value="1"/>
</dbReference>
<proteinExistence type="predicted"/>
<feature type="transmembrane region" description="Helical" evidence="2">
    <location>
        <begin position="178"/>
        <end position="199"/>
    </location>
</feature>